<feature type="signal peptide" evidence="1">
    <location>
        <begin position="1"/>
        <end position="18"/>
    </location>
</feature>
<comment type="caution">
    <text evidence="2">The sequence shown here is derived from an EMBL/GenBank/DDBJ whole genome shotgun (WGS) entry which is preliminary data.</text>
</comment>
<keyword evidence="3" id="KW-1185">Reference proteome</keyword>
<accession>A0ABU1E028</accession>
<dbReference type="RefSeq" id="WP_079242217.1">
    <property type="nucleotide sequence ID" value="NZ_JAVIXS010000001.1"/>
</dbReference>
<organism evidence="2 3">
    <name type="scientific">Chryseobacterium metallicongregator</name>
    <dbReference type="NCBI Taxonomy" id="3073042"/>
    <lineage>
        <taxon>Bacteria</taxon>
        <taxon>Pseudomonadati</taxon>
        <taxon>Bacteroidota</taxon>
        <taxon>Flavobacteriia</taxon>
        <taxon>Flavobacteriales</taxon>
        <taxon>Weeksellaceae</taxon>
        <taxon>Chryseobacterium group</taxon>
        <taxon>Chryseobacterium</taxon>
    </lineage>
</organism>
<evidence type="ECO:0000313" key="2">
    <source>
        <dbReference type="EMBL" id="MDR4951153.1"/>
    </source>
</evidence>
<name>A0ABU1E028_9FLAO</name>
<reference evidence="2 3" key="1">
    <citation type="submission" date="2023-08" db="EMBL/GenBank/DDBJ databases">
        <authorList>
            <person name="Maltman C."/>
        </authorList>
    </citation>
    <scope>NUCLEOTIDE SEQUENCE [LARGE SCALE GENOMIC DNA]</scope>
    <source>
        <strain evidence="2 3">ES2</strain>
    </source>
</reference>
<gene>
    <name evidence="2" type="ORF">REB14_03010</name>
</gene>
<evidence type="ECO:0008006" key="4">
    <source>
        <dbReference type="Google" id="ProtNLM"/>
    </source>
</evidence>
<proteinExistence type="predicted"/>
<protein>
    <recommendedName>
        <fullName evidence="4">YD repeat-containing protein</fullName>
    </recommendedName>
</protein>
<feature type="chain" id="PRO_5045803155" description="YD repeat-containing protein" evidence="1">
    <location>
        <begin position="19"/>
        <end position="1073"/>
    </location>
</feature>
<sequence length="1073" mass="120508">MKKTIMLLGTLSALFAFGQSSGVSPENKFAISVKSPDASQLSKFIDIPTATSTGTIGVDIPIYTLNVDGYKLPIELKNHASGVKVREMATKVGLGWSLSLGGISLSKQIFGADDRGWIPYVNPVSFKPNEVENDNGLAAIITGFQANAPDIPGKKHDTQPDIFSYSIGQFSGEFYLSSTGQVIQVPYNNIKIVLNGSLFEITDDQGITYYFSPANQTRTLGGSIPTDDDYLLSMTDYEIDKIKLPSGKEIKFNYLKTDYYKYISNNTKRYEIYKDCQYSTTNSVFREFLSTTEVFDEQSIKSIEFGNEKVEFIYSSNRQDLNNGLSLDKISVKNGNQTILAYDLVKDYFNSYEVIAGDATTAKRLKLKEVVNSNDGSKYKLFYNEDKVLPNRLSDATDHFGFSNGGGSETGIPFTQFAGKTYGSNIDKEQHLEYAVSGSLKKIQYPTGGSMEIEYEGDDYYTTRKQVKFEQKNVTIDSDVTPYYEFSIAGHNIVDSYGDKVTFTSYFSSPVNPENTTLDLPVKSYFEGEIMDTDDNVLANFIFTGSLPLTLDKKDAYRLRIRKVNLRGQAPHINLDDYYATLGLSWTEISTSQTTGNYKTGGLRVKKIIKRDENDAVAQSVEYNYNDDQGKSTGNYVGDDVNYIYTSPLPTDPSSNICQITTIGNIGSFNSSTINGKPIVYDRVQTKYIGNQENYKVIDTYSNSRGLNPIGLNPTVFTYFDGKYNLGQIKKKEYFNSAGKLVKSTDFEYENDYYFNKFSNDYNAAEPYLTIKPYSILVSGYHLFINIGSPFPASYRAFYSVERYQISSAWVKQKSILSKTYFNNQELSERKEYLYDPNYKHLNPIKERITYSDNKVNESAFGFAHEKNNQKLITANMIGVPLEVTEIKKQSINDPNAKIVSKTETKYDNPLTLLPSSALSYDLQNNPTTEVIYDQYDSKGNLQQYTTKDGISTVIVWGYYQTQPIAKIEGAKLTNIQQSLIDSIVNASNTDALAGPNNDETNFFSALNTFRANTALSAYQITTFTYDPLVGVRSITPPSGIRESYVYDSANRLQKVIDVNGKVLKEMKYNYKN</sequence>
<dbReference type="Proteomes" id="UP001260959">
    <property type="component" value="Unassembled WGS sequence"/>
</dbReference>
<evidence type="ECO:0000313" key="3">
    <source>
        <dbReference type="Proteomes" id="UP001260959"/>
    </source>
</evidence>
<keyword evidence="1" id="KW-0732">Signal</keyword>
<evidence type="ECO:0000256" key="1">
    <source>
        <dbReference type="SAM" id="SignalP"/>
    </source>
</evidence>
<dbReference type="EMBL" id="JAVIXS010000001">
    <property type="protein sequence ID" value="MDR4951153.1"/>
    <property type="molecule type" value="Genomic_DNA"/>
</dbReference>